<dbReference type="PANTHER" id="PTHR43540:SF14">
    <property type="entry name" value="ISOCHORISMATASE"/>
    <property type="match status" value="1"/>
</dbReference>
<organism evidence="3 4">
    <name type="scientific">Undibacterium seohonense</name>
    <dbReference type="NCBI Taxonomy" id="1344950"/>
    <lineage>
        <taxon>Bacteria</taxon>
        <taxon>Pseudomonadati</taxon>
        <taxon>Pseudomonadota</taxon>
        <taxon>Betaproteobacteria</taxon>
        <taxon>Burkholderiales</taxon>
        <taxon>Oxalobacteraceae</taxon>
        <taxon>Undibacterium</taxon>
    </lineage>
</organism>
<evidence type="ECO:0000313" key="4">
    <source>
        <dbReference type="Proteomes" id="UP000648257"/>
    </source>
</evidence>
<reference evidence="3 4" key="1">
    <citation type="submission" date="2020-08" db="EMBL/GenBank/DDBJ databases">
        <title>Novel species isolated from subtropical streams in China.</title>
        <authorList>
            <person name="Lu H."/>
        </authorList>
    </citation>
    <scope>NUCLEOTIDE SEQUENCE [LARGE SCALE GENOMIC DNA]</scope>
    <source>
        <strain evidence="3 4">KACC 16656</strain>
    </source>
</reference>
<dbReference type="Proteomes" id="UP000648257">
    <property type="component" value="Unassembled WGS sequence"/>
</dbReference>
<dbReference type="RefSeq" id="WP_186924662.1">
    <property type="nucleotide sequence ID" value="NZ_JACOFW010000041.1"/>
</dbReference>
<dbReference type="SUPFAM" id="SSF52499">
    <property type="entry name" value="Isochorismatase-like hydrolases"/>
    <property type="match status" value="1"/>
</dbReference>
<proteinExistence type="predicted"/>
<dbReference type="Pfam" id="PF00857">
    <property type="entry name" value="Isochorismatase"/>
    <property type="match status" value="1"/>
</dbReference>
<accession>A0ABR6XAN5</accession>
<dbReference type="InterPro" id="IPR036380">
    <property type="entry name" value="Isochorismatase-like_sf"/>
</dbReference>
<evidence type="ECO:0000313" key="3">
    <source>
        <dbReference type="EMBL" id="MBC3809605.1"/>
    </source>
</evidence>
<dbReference type="Gene3D" id="3.40.50.850">
    <property type="entry name" value="Isochorismatase-like"/>
    <property type="match status" value="1"/>
</dbReference>
<sequence>MQTLLIIDMQNAWIDEHPRFQIGAVTQKINQLSERFRQLSLPVVFIQHQDNVVMPNTEPWQIHADFIQAKTDHFSTKTACDSFAETNLKDLLNKLGSSSLTICGLATEFCVNSTMYASLSQGFDVTVIADAHTTADRPHLCAEAIINHHNWVWTNMAVPKTQQLRVLDCISYLNELN</sequence>
<comment type="caution">
    <text evidence="3">The sequence shown here is derived from an EMBL/GenBank/DDBJ whole genome shotgun (WGS) entry which is preliminary data.</text>
</comment>
<keyword evidence="4" id="KW-1185">Reference proteome</keyword>
<dbReference type="InterPro" id="IPR000868">
    <property type="entry name" value="Isochorismatase-like_dom"/>
</dbReference>
<evidence type="ECO:0000256" key="1">
    <source>
        <dbReference type="ARBA" id="ARBA00022801"/>
    </source>
</evidence>
<keyword evidence="1" id="KW-0378">Hydrolase</keyword>
<name>A0ABR6XAN5_9BURK</name>
<evidence type="ECO:0000259" key="2">
    <source>
        <dbReference type="Pfam" id="PF00857"/>
    </source>
</evidence>
<dbReference type="EMBL" id="JACOFW010000041">
    <property type="protein sequence ID" value="MBC3809605.1"/>
    <property type="molecule type" value="Genomic_DNA"/>
</dbReference>
<gene>
    <name evidence="3" type="ORF">H8K52_19875</name>
</gene>
<protein>
    <submittedName>
        <fullName evidence="3">Isochorismatase family protein</fullName>
    </submittedName>
</protein>
<feature type="domain" description="Isochorismatase-like" evidence="2">
    <location>
        <begin position="3"/>
        <end position="137"/>
    </location>
</feature>
<dbReference type="InterPro" id="IPR050272">
    <property type="entry name" value="Isochorismatase-like_hydrls"/>
</dbReference>
<dbReference type="PANTHER" id="PTHR43540">
    <property type="entry name" value="PEROXYUREIDOACRYLATE/UREIDOACRYLATE AMIDOHYDROLASE-RELATED"/>
    <property type="match status" value="1"/>
</dbReference>